<evidence type="ECO:0000313" key="2">
    <source>
        <dbReference type="EMBL" id="KAA2235551.1"/>
    </source>
</evidence>
<accession>A0A5B2V965</accession>
<sequence length="386" mass="40673">MSPAPSLAEPSASPMAFSRRGAAARAIVRLARLVGRGERAMVPARCALLSLCLLGSPAGPVHAQTLETHGAWMLGCDNLRSCAVVSLEPAHEVTGTHLRIARSGLADAAPVLTLHAYDERRGARRIRIDVDGARLLDLDATSRDPLGHVETALPGASVLPALRGARAVTITVVQGEEAGPAVTIGGEGLAAALAAMDALQKRTGTVTALAVPGTRPATEVPPVPAPPRVRTVKAPPARVPTTMPAAIARAVADADCDEPPETRPIRAWLDERTLLWGVLCTRGAYRETYALFTHRTGERVARAADLARPSLGLVTERPNLLTGAAFDRRTGILSLDDLGRSLGDCGTSGRFAWDGQSFQVLGMAAMPDCRGVPHEGWLVTWRADTR</sequence>
<dbReference type="EMBL" id="VUOA01000034">
    <property type="protein sequence ID" value="KAA2235551.1"/>
    <property type="molecule type" value="Genomic_DNA"/>
</dbReference>
<dbReference type="Proteomes" id="UP000323142">
    <property type="component" value="Unassembled WGS sequence"/>
</dbReference>
<reference evidence="2 3" key="1">
    <citation type="submission" date="2019-09" db="EMBL/GenBank/DDBJ databases">
        <title>Salinarimonas rosea gen. nov., sp. nov., a new member of the a-2 subgroup of the Proteobacteria.</title>
        <authorList>
            <person name="Liu J."/>
        </authorList>
    </citation>
    <scope>NUCLEOTIDE SEQUENCE [LARGE SCALE GENOMIC DNA]</scope>
    <source>
        <strain evidence="2 3">BN140002</strain>
    </source>
</reference>
<reference evidence="2 3" key="2">
    <citation type="submission" date="2019-09" db="EMBL/GenBank/DDBJ databases">
        <authorList>
            <person name="Jin C."/>
        </authorList>
    </citation>
    <scope>NUCLEOTIDE SEQUENCE [LARGE SCALE GENOMIC DNA]</scope>
    <source>
        <strain evidence="2 3">BN140002</strain>
    </source>
</reference>
<name>A0A5B2V965_9HYPH</name>
<organism evidence="2 3">
    <name type="scientific">Salinarimonas soli</name>
    <dbReference type="NCBI Taxonomy" id="1638099"/>
    <lineage>
        <taxon>Bacteria</taxon>
        <taxon>Pseudomonadati</taxon>
        <taxon>Pseudomonadota</taxon>
        <taxon>Alphaproteobacteria</taxon>
        <taxon>Hyphomicrobiales</taxon>
        <taxon>Salinarimonadaceae</taxon>
        <taxon>Salinarimonas</taxon>
    </lineage>
</organism>
<gene>
    <name evidence="2" type="ORF">F0L46_18785</name>
</gene>
<evidence type="ECO:0000313" key="3">
    <source>
        <dbReference type="Proteomes" id="UP000323142"/>
    </source>
</evidence>
<dbReference type="OrthoDB" id="330924at2"/>
<keyword evidence="3" id="KW-1185">Reference proteome</keyword>
<feature type="region of interest" description="Disordered" evidence="1">
    <location>
        <begin position="214"/>
        <end position="233"/>
    </location>
</feature>
<comment type="caution">
    <text evidence="2">The sequence shown here is derived from an EMBL/GenBank/DDBJ whole genome shotgun (WGS) entry which is preliminary data.</text>
</comment>
<protein>
    <submittedName>
        <fullName evidence="2">DUF1176 domain-containing protein</fullName>
    </submittedName>
</protein>
<proteinExistence type="predicted"/>
<dbReference type="Pfam" id="PF06674">
    <property type="entry name" value="DUF1176"/>
    <property type="match status" value="1"/>
</dbReference>
<evidence type="ECO:0000256" key="1">
    <source>
        <dbReference type="SAM" id="MobiDB-lite"/>
    </source>
</evidence>
<dbReference type="InterPro" id="IPR009560">
    <property type="entry name" value="DUF1176"/>
</dbReference>
<dbReference type="AlphaFoldDB" id="A0A5B2V965"/>